<dbReference type="AlphaFoldDB" id="A0A7R9GIX7"/>
<sequence length="295" mass="33378">FFLLFVCQVHSELEGVTDKLGREARSGIFNVKRHQPRSPRTPTAAPIGWNLALSVRPEPLYNPNRRDYRVLYPTMIAEPDRREFAKPVANLMDTGVSPFPSSCLIATRPRRLKQERHLDAINLDACGDFEHDFAPCLLPTVSEVDDLFGTGSFDSVVQHHRPGRRRHRNKHVVGSSPNKSGDPQQYEEIPDDFKPAENGDIGESTKVNGTKSPEIQYDIPVEATREGLPPGVMYRVRATYRYQKEDVDELSFDVGEIIQVIEFDDTEDQEEGWLMGVKESTGEKGLFPANFTRPI</sequence>
<keyword evidence="6" id="KW-1185">Reference proteome</keyword>
<dbReference type="GO" id="GO:0005543">
    <property type="term" value="F:phospholipid binding"/>
    <property type="evidence" value="ECO:0007669"/>
    <property type="project" value="TreeGrafter"/>
</dbReference>
<evidence type="ECO:0000259" key="4">
    <source>
        <dbReference type="PROSITE" id="PS50002"/>
    </source>
</evidence>
<feature type="non-terminal residue" evidence="5">
    <location>
        <position position="295"/>
    </location>
</feature>
<dbReference type="PRINTS" id="PR00452">
    <property type="entry name" value="SH3DOMAIN"/>
</dbReference>
<protein>
    <recommendedName>
        <fullName evidence="4">SH3 domain-containing protein</fullName>
    </recommendedName>
</protein>
<name>A0A7R9GIX7_9CRUS</name>
<dbReference type="EMBL" id="CAJPEX010004298">
    <property type="protein sequence ID" value="CAG0922925.1"/>
    <property type="molecule type" value="Genomic_DNA"/>
</dbReference>
<proteinExistence type="predicted"/>
<dbReference type="Pfam" id="PF14604">
    <property type="entry name" value="SH3_9"/>
    <property type="match status" value="1"/>
</dbReference>
<dbReference type="Proteomes" id="UP000678499">
    <property type="component" value="Unassembled WGS sequence"/>
</dbReference>
<dbReference type="InterPro" id="IPR003005">
    <property type="entry name" value="Amphiphysin"/>
</dbReference>
<dbReference type="InterPro" id="IPR001452">
    <property type="entry name" value="SH3_domain"/>
</dbReference>
<evidence type="ECO:0000256" key="3">
    <source>
        <dbReference type="SAM" id="MobiDB-lite"/>
    </source>
</evidence>
<keyword evidence="1 2" id="KW-0728">SH3 domain</keyword>
<dbReference type="EMBL" id="OA886335">
    <property type="protein sequence ID" value="CAD7282773.1"/>
    <property type="molecule type" value="Genomic_DNA"/>
</dbReference>
<dbReference type="SUPFAM" id="SSF50044">
    <property type="entry name" value="SH3-domain"/>
    <property type="match status" value="1"/>
</dbReference>
<dbReference type="PANTHER" id="PTHR46514:SF3">
    <property type="entry name" value="AMPHIPHYSIN"/>
    <property type="match status" value="1"/>
</dbReference>
<dbReference type="PANTHER" id="PTHR46514">
    <property type="entry name" value="AMPHIPHYSIN"/>
    <property type="match status" value="1"/>
</dbReference>
<organism evidence="5">
    <name type="scientific">Notodromas monacha</name>
    <dbReference type="NCBI Taxonomy" id="399045"/>
    <lineage>
        <taxon>Eukaryota</taxon>
        <taxon>Metazoa</taxon>
        <taxon>Ecdysozoa</taxon>
        <taxon>Arthropoda</taxon>
        <taxon>Crustacea</taxon>
        <taxon>Oligostraca</taxon>
        <taxon>Ostracoda</taxon>
        <taxon>Podocopa</taxon>
        <taxon>Podocopida</taxon>
        <taxon>Cypridocopina</taxon>
        <taxon>Cypridoidea</taxon>
        <taxon>Cyprididae</taxon>
        <taxon>Notodromas</taxon>
    </lineage>
</organism>
<reference evidence="5" key="1">
    <citation type="submission" date="2020-11" db="EMBL/GenBank/DDBJ databases">
        <authorList>
            <person name="Tran Van P."/>
        </authorList>
    </citation>
    <scope>NUCLEOTIDE SEQUENCE</scope>
</reference>
<dbReference type="PROSITE" id="PS50002">
    <property type="entry name" value="SH3"/>
    <property type="match status" value="1"/>
</dbReference>
<dbReference type="OrthoDB" id="446293at2759"/>
<accession>A0A7R9GIX7</accession>
<dbReference type="CDD" id="cd11790">
    <property type="entry name" value="SH3_Amphiphysin"/>
    <property type="match status" value="1"/>
</dbReference>
<evidence type="ECO:0000313" key="5">
    <source>
        <dbReference type="EMBL" id="CAD7282773.1"/>
    </source>
</evidence>
<evidence type="ECO:0000256" key="2">
    <source>
        <dbReference type="PROSITE-ProRule" id="PRU00192"/>
    </source>
</evidence>
<feature type="domain" description="SH3" evidence="4">
    <location>
        <begin position="231"/>
        <end position="295"/>
    </location>
</feature>
<dbReference type="FunFam" id="2.30.30.40:FF:000172">
    <property type="entry name" value="Amphiphysin, isoform B"/>
    <property type="match status" value="1"/>
</dbReference>
<dbReference type="InterPro" id="IPR036028">
    <property type="entry name" value="SH3-like_dom_sf"/>
</dbReference>
<evidence type="ECO:0000256" key="1">
    <source>
        <dbReference type="ARBA" id="ARBA00022443"/>
    </source>
</evidence>
<feature type="compositionally biased region" description="Basic residues" evidence="3">
    <location>
        <begin position="158"/>
        <end position="171"/>
    </location>
</feature>
<feature type="region of interest" description="Disordered" evidence="3">
    <location>
        <begin position="156"/>
        <end position="211"/>
    </location>
</feature>
<gene>
    <name evidence="5" type="ORF">NMOB1V02_LOCUS10394</name>
</gene>
<dbReference type="Gene3D" id="2.30.30.40">
    <property type="entry name" value="SH3 Domains"/>
    <property type="match status" value="1"/>
</dbReference>
<dbReference type="GO" id="GO:0005886">
    <property type="term" value="C:plasma membrane"/>
    <property type="evidence" value="ECO:0007669"/>
    <property type="project" value="TreeGrafter"/>
</dbReference>
<dbReference type="SMART" id="SM00326">
    <property type="entry name" value="SH3"/>
    <property type="match status" value="1"/>
</dbReference>
<evidence type="ECO:0000313" key="6">
    <source>
        <dbReference type="Proteomes" id="UP000678499"/>
    </source>
</evidence>